<feature type="domain" description="Tyr recombinase" evidence="2">
    <location>
        <begin position="1"/>
        <end position="103"/>
    </location>
</feature>
<evidence type="ECO:0000313" key="4">
    <source>
        <dbReference type="Proteomes" id="UP000594015"/>
    </source>
</evidence>
<dbReference type="InterPro" id="IPR002104">
    <property type="entry name" value="Integrase_catalytic"/>
</dbReference>
<dbReference type="Pfam" id="PF00589">
    <property type="entry name" value="Phage_integrase"/>
    <property type="match status" value="1"/>
</dbReference>
<accession>A0AAE7NIZ4</accession>
<keyword evidence="1" id="KW-0233">DNA recombination</keyword>
<evidence type="ECO:0000259" key="2">
    <source>
        <dbReference type="PROSITE" id="PS51898"/>
    </source>
</evidence>
<organism evidence="3 4">
    <name type="scientific">Bradyrhizobium arachidis</name>
    <dbReference type="NCBI Taxonomy" id="858423"/>
    <lineage>
        <taxon>Bacteria</taxon>
        <taxon>Pseudomonadati</taxon>
        <taxon>Pseudomonadota</taxon>
        <taxon>Alphaproteobacteria</taxon>
        <taxon>Hyphomicrobiales</taxon>
        <taxon>Nitrobacteraceae</taxon>
        <taxon>Bradyrhizobium</taxon>
    </lineage>
</organism>
<dbReference type="GO" id="GO:0003677">
    <property type="term" value="F:DNA binding"/>
    <property type="evidence" value="ECO:0007669"/>
    <property type="project" value="InterPro"/>
</dbReference>
<dbReference type="PROSITE" id="PS51898">
    <property type="entry name" value="TYR_RECOMBINASE"/>
    <property type="match status" value="1"/>
</dbReference>
<proteinExistence type="predicted"/>
<dbReference type="SUPFAM" id="SSF56349">
    <property type="entry name" value="DNA breaking-rejoining enzymes"/>
    <property type="match status" value="1"/>
</dbReference>
<protein>
    <recommendedName>
        <fullName evidence="2">Tyr recombinase domain-containing protein</fullName>
    </recommendedName>
</protein>
<evidence type="ECO:0000256" key="1">
    <source>
        <dbReference type="ARBA" id="ARBA00023172"/>
    </source>
</evidence>
<name>A0AAE7NIZ4_9BRAD</name>
<dbReference type="EMBL" id="CP030050">
    <property type="protein sequence ID" value="QOZ66824.1"/>
    <property type="molecule type" value="Genomic_DNA"/>
</dbReference>
<dbReference type="InterPro" id="IPR013762">
    <property type="entry name" value="Integrase-like_cat_sf"/>
</dbReference>
<dbReference type="GO" id="GO:0015074">
    <property type="term" value="P:DNA integration"/>
    <property type="evidence" value="ECO:0007669"/>
    <property type="project" value="InterPro"/>
</dbReference>
<evidence type="ECO:0000313" key="3">
    <source>
        <dbReference type="EMBL" id="QOZ66824.1"/>
    </source>
</evidence>
<dbReference type="GO" id="GO:0006310">
    <property type="term" value="P:DNA recombination"/>
    <property type="evidence" value="ECO:0007669"/>
    <property type="project" value="UniProtKB-KW"/>
</dbReference>
<reference evidence="3 4" key="1">
    <citation type="submission" date="2018-06" db="EMBL/GenBank/DDBJ databases">
        <title>Comparative genomics of Bradyrhizobium nodulating Arachidis hypogaea.</title>
        <authorList>
            <person name="Li Y."/>
        </authorList>
    </citation>
    <scope>NUCLEOTIDE SEQUENCE [LARGE SCALE GENOMIC DNA]</scope>
    <source>
        <strain evidence="3 4">CCBAU 051107</strain>
    </source>
</reference>
<sequence length="133" mass="14633">MPRLQSAIDAMPGDKKNLTFLVTHQNKPFTAAGFGNWFREMCRDAKLPERCTSHGLRKAAATYLAEQGASDHQLMAWFGWTSISQAQVYTKEANRKRMAAQAGQLVSGTGIGSPINPVSQNIQQVIENVGVRK</sequence>
<dbReference type="Proteomes" id="UP000594015">
    <property type="component" value="Chromosome"/>
</dbReference>
<gene>
    <name evidence="3" type="ORF">WN72_11245</name>
</gene>
<dbReference type="KEGG" id="barh:WN72_11245"/>
<dbReference type="AlphaFoldDB" id="A0AAE7NIZ4"/>
<dbReference type="Gene3D" id="1.10.443.10">
    <property type="entry name" value="Intergrase catalytic core"/>
    <property type="match status" value="1"/>
</dbReference>
<dbReference type="InterPro" id="IPR011010">
    <property type="entry name" value="DNA_brk_join_enz"/>
</dbReference>